<sequence>MMEARVVVLLSAMLASLGAIHGSQHSRPEVKVMVMQKGLSYANNILVSKIVQEIEGLRIPSVKPRSSLTLYYYAKKNSHLGFTKERWILRLELKQGSDHETLGNCFILTTLVAIARKTIQTKIENLMCQSITAAIIEKGEDIPKAYSAARPVDNCSAIEFPLLDNPTIKHGQIDFFLQGNVSSTCRPLIYSRSRGASRVFRVDPLSPDKMLHVVIGDDLVNTLLELRYWSKKLDIGFIGGMGVSIKLTTPPVYTTTPDGATIRAPAVVSDNNISVSMAFTASVIISENNGSLVFEIIQISLVRTQLIKAGADGVTNKMLLDVITRSETEIVERLNRIFSNTLPLPLIRGMILQNNEISYDQGVTILSSDFLV</sequence>
<dbReference type="HOGENOM" id="CLU_744536_0_0_1"/>
<accession>A7RLN8</accession>
<dbReference type="PANTHER" id="PTHR10504:SF131">
    <property type="entry name" value="BPI2 DOMAIN-CONTAINING PROTEIN"/>
    <property type="match status" value="1"/>
</dbReference>
<evidence type="ECO:0000313" key="3">
    <source>
        <dbReference type="Proteomes" id="UP000001593"/>
    </source>
</evidence>
<feature type="signal peptide" evidence="1">
    <location>
        <begin position="1"/>
        <end position="22"/>
    </location>
</feature>
<dbReference type="SUPFAM" id="SSF55394">
    <property type="entry name" value="Bactericidal permeability-increasing protein, BPI"/>
    <property type="match status" value="2"/>
</dbReference>
<feature type="chain" id="PRO_5002711373" description="Bactericidal permeability-increasing protein" evidence="1">
    <location>
        <begin position="23"/>
        <end position="372"/>
    </location>
</feature>
<dbReference type="InterPro" id="IPR017943">
    <property type="entry name" value="Bactericidal_perm-incr_a/b_dom"/>
</dbReference>
<keyword evidence="1" id="KW-0732">Signal</keyword>
<organism evidence="2 3">
    <name type="scientific">Nematostella vectensis</name>
    <name type="common">Starlet sea anemone</name>
    <dbReference type="NCBI Taxonomy" id="45351"/>
    <lineage>
        <taxon>Eukaryota</taxon>
        <taxon>Metazoa</taxon>
        <taxon>Cnidaria</taxon>
        <taxon>Anthozoa</taxon>
        <taxon>Hexacorallia</taxon>
        <taxon>Actiniaria</taxon>
        <taxon>Edwardsiidae</taxon>
        <taxon>Nematostella</taxon>
    </lineage>
</organism>
<name>A7RLN8_NEMVE</name>
<evidence type="ECO:0008006" key="4">
    <source>
        <dbReference type="Google" id="ProtNLM"/>
    </source>
</evidence>
<dbReference type="GO" id="GO:0008289">
    <property type="term" value="F:lipid binding"/>
    <property type="evidence" value="ECO:0007669"/>
    <property type="project" value="InterPro"/>
</dbReference>
<gene>
    <name evidence="2" type="ORF">NEMVEDRAFT_v1g239167</name>
</gene>
<dbReference type="AlphaFoldDB" id="A7RLN8"/>
<reference evidence="2 3" key="1">
    <citation type="journal article" date="2007" name="Science">
        <title>Sea anemone genome reveals ancestral eumetazoan gene repertoire and genomic organization.</title>
        <authorList>
            <person name="Putnam N.H."/>
            <person name="Srivastava M."/>
            <person name="Hellsten U."/>
            <person name="Dirks B."/>
            <person name="Chapman J."/>
            <person name="Salamov A."/>
            <person name="Terry A."/>
            <person name="Shapiro H."/>
            <person name="Lindquist E."/>
            <person name="Kapitonov V.V."/>
            <person name="Jurka J."/>
            <person name="Genikhovich G."/>
            <person name="Grigoriev I.V."/>
            <person name="Lucas S.M."/>
            <person name="Steele R.E."/>
            <person name="Finnerty J.R."/>
            <person name="Technau U."/>
            <person name="Martindale M.Q."/>
            <person name="Rokhsar D.S."/>
        </authorList>
    </citation>
    <scope>NUCLEOTIDE SEQUENCE [LARGE SCALE GENOMIC DNA]</scope>
    <source>
        <strain evidence="3">CH2 X CH6</strain>
    </source>
</reference>
<dbReference type="InterPro" id="IPR032942">
    <property type="entry name" value="BPI/LBP/Plunc"/>
</dbReference>
<evidence type="ECO:0000313" key="2">
    <source>
        <dbReference type="EMBL" id="EDO47637.1"/>
    </source>
</evidence>
<dbReference type="PANTHER" id="PTHR10504">
    <property type="entry name" value="BACTERICIDAL PERMEABILITY-INCREASING BPI PROTEIN-RELATED"/>
    <property type="match status" value="1"/>
</dbReference>
<proteinExistence type="predicted"/>
<dbReference type="EMBL" id="DS469518">
    <property type="protein sequence ID" value="EDO47637.1"/>
    <property type="molecule type" value="Genomic_DNA"/>
</dbReference>
<dbReference type="InParanoid" id="A7RLN8"/>
<keyword evidence="3" id="KW-1185">Reference proteome</keyword>
<evidence type="ECO:0000256" key="1">
    <source>
        <dbReference type="SAM" id="SignalP"/>
    </source>
</evidence>
<protein>
    <recommendedName>
        <fullName evidence="4">Bactericidal permeability-increasing protein</fullName>
    </recommendedName>
</protein>
<dbReference type="Gene3D" id="3.15.20.10">
    <property type="entry name" value="Bactericidal permeability-increasing protein, domain 2"/>
    <property type="match status" value="2"/>
</dbReference>
<dbReference type="Proteomes" id="UP000001593">
    <property type="component" value="Unassembled WGS sequence"/>
</dbReference>
<dbReference type="GO" id="GO:0005615">
    <property type="term" value="C:extracellular space"/>
    <property type="evidence" value="ECO:0000318"/>
    <property type="project" value="GO_Central"/>
</dbReference>